<dbReference type="EMBL" id="JAUOPJ010000008">
    <property type="protein sequence ID" value="MDO6457560.1"/>
    <property type="molecule type" value="Genomic_DNA"/>
</dbReference>
<sequence>MRDKTDPKRKPGKPENAREDRLKAALKANLQRRKAQARARKAIDKTDKDE</sequence>
<evidence type="ECO:0008006" key="4">
    <source>
        <dbReference type="Google" id="ProtNLM"/>
    </source>
</evidence>
<feature type="region of interest" description="Disordered" evidence="1">
    <location>
        <begin position="29"/>
        <end position="50"/>
    </location>
</feature>
<evidence type="ECO:0000313" key="2">
    <source>
        <dbReference type="EMBL" id="MDO6457560.1"/>
    </source>
</evidence>
<feature type="compositionally biased region" description="Basic and acidic residues" evidence="1">
    <location>
        <begin position="41"/>
        <end position="50"/>
    </location>
</feature>
<dbReference type="Proteomes" id="UP001169823">
    <property type="component" value="Unassembled WGS sequence"/>
</dbReference>
<feature type="compositionally biased region" description="Basic residues" evidence="1">
    <location>
        <begin position="30"/>
        <end position="40"/>
    </location>
</feature>
<name>A0AAW7XY93_9RHOB</name>
<dbReference type="AlphaFoldDB" id="A0AAW7XY93"/>
<feature type="region of interest" description="Disordered" evidence="1">
    <location>
        <begin position="1"/>
        <end position="20"/>
    </location>
</feature>
<evidence type="ECO:0000313" key="3">
    <source>
        <dbReference type="Proteomes" id="UP001169823"/>
    </source>
</evidence>
<comment type="caution">
    <text evidence="2">The sequence shown here is derived from an EMBL/GenBank/DDBJ whole genome shotgun (WGS) entry which is preliminary data.</text>
</comment>
<dbReference type="RefSeq" id="WP_216043418.1">
    <property type="nucleotide sequence ID" value="NZ_JAHKPE010000013.1"/>
</dbReference>
<protein>
    <recommendedName>
        <fullName evidence="4">Transposase</fullName>
    </recommendedName>
</protein>
<proteinExistence type="predicted"/>
<gene>
    <name evidence="2" type="ORF">Q4494_10765</name>
</gene>
<reference evidence="2" key="1">
    <citation type="submission" date="2023-07" db="EMBL/GenBank/DDBJ databases">
        <title>Genome content predicts the carbon catabolic preferences of heterotrophic bacteria.</title>
        <authorList>
            <person name="Gralka M."/>
        </authorList>
    </citation>
    <scope>NUCLEOTIDE SEQUENCE</scope>
    <source>
        <strain evidence="2">I2M02</strain>
    </source>
</reference>
<organism evidence="2 3">
    <name type="scientific">Celeribacter halophilus</name>
    <dbReference type="NCBI Taxonomy" id="576117"/>
    <lineage>
        <taxon>Bacteria</taxon>
        <taxon>Pseudomonadati</taxon>
        <taxon>Pseudomonadota</taxon>
        <taxon>Alphaproteobacteria</taxon>
        <taxon>Rhodobacterales</taxon>
        <taxon>Roseobacteraceae</taxon>
        <taxon>Celeribacter</taxon>
    </lineage>
</organism>
<accession>A0AAW7XY93</accession>
<evidence type="ECO:0000256" key="1">
    <source>
        <dbReference type="SAM" id="MobiDB-lite"/>
    </source>
</evidence>